<protein>
    <recommendedName>
        <fullName evidence="3">Surface layer protein A domain-containing protein</fullName>
    </recommendedName>
</protein>
<proteinExistence type="predicted"/>
<dbReference type="Proteomes" id="UP001254075">
    <property type="component" value="Unassembled WGS sequence"/>
</dbReference>
<dbReference type="AlphaFoldDB" id="A0AAW8W290"/>
<evidence type="ECO:0000313" key="2">
    <source>
        <dbReference type="Proteomes" id="UP001254075"/>
    </source>
</evidence>
<sequence length="52" mass="5764">METTIRKIGNSEGAIIPGELNSKTGNKYQIVKINDTFVMTSVQDNSFTNWTA</sequence>
<evidence type="ECO:0008006" key="3">
    <source>
        <dbReference type="Google" id="ProtNLM"/>
    </source>
</evidence>
<dbReference type="InterPro" id="IPR037914">
    <property type="entry name" value="SpoVT-AbrB_sf"/>
</dbReference>
<gene>
    <name evidence="1" type="ORF">RI532_02610</name>
</gene>
<name>A0AAW8W290_9LACO</name>
<evidence type="ECO:0000313" key="1">
    <source>
        <dbReference type="EMBL" id="MDT7013317.1"/>
    </source>
</evidence>
<accession>A0AAW8W290</accession>
<dbReference type="EMBL" id="JAVLAM010000001">
    <property type="protein sequence ID" value="MDT7013317.1"/>
    <property type="molecule type" value="Genomic_DNA"/>
</dbReference>
<comment type="caution">
    <text evidence="1">The sequence shown here is derived from an EMBL/GenBank/DDBJ whole genome shotgun (WGS) entry which is preliminary data.</text>
</comment>
<organism evidence="1 2">
    <name type="scientific">Levilactobacillus namurensis</name>
    <dbReference type="NCBI Taxonomy" id="380393"/>
    <lineage>
        <taxon>Bacteria</taxon>
        <taxon>Bacillati</taxon>
        <taxon>Bacillota</taxon>
        <taxon>Bacilli</taxon>
        <taxon>Lactobacillales</taxon>
        <taxon>Lactobacillaceae</taxon>
        <taxon>Levilactobacillus</taxon>
    </lineage>
</organism>
<dbReference type="SUPFAM" id="SSF89447">
    <property type="entry name" value="AbrB/MazE/MraZ-like"/>
    <property type="match status" value="1"/>
</dbReference>
<reference evidence="1" key="1">
    <citation type="submission" date="2023-08" db="EMBL/GenBank/DDBJ databases">
        <authorList>
            <person name="Page C.A."/>
            <person name="Perez-Diaz I.M."/>
        </authorList>
    </citation>
    <scope>NUCLEOTIDE SEQUENCE</scope>
    <source>
        <strain evidence="1">3.8.38</strain>
    </source>
</reference>
<dbReference type="RefSeq" id="WP_313844494.1">
    <property type="nucleotide sequence ID" value="NZ_JAVLAM010000001.1"/>
</dbReference>